<keyword evidence="2" id="KW-1185">Reference proteome</keyword>
<evidence type="ECO:0000313" key="2">
    <source>
        <dbReference type="Proteomes" id="UP001642540"/>
    </source>
</evidence>
<protein>
    <submittedName>
        <fullName evidence="1">Uncharacterized protein</fullName>
    </submittedName>
</protein>
<dbReference type="Pfam" id="PF14388">
    <property type="entry name" value="DUF4419"/>
    <property type="match status" value="1"/>
</dbReference>
<dbReference type="PANTHER" id="PTHR31252">
    <property type="entry name" value="DUF4419 DOMAIN-CONTAINING PROTEIN"/>
    <property type="match status" value="1"/>
</dbReference>
<name>A0ABP1PW68_9HEXA</name>
<dbReference type="EMBL" id="CAXLJM020000008">
    <property type="protein sequence ID" value="CAL8075326.1"/>
    <property type="molecule type" value="Genomic_DNA"/>
</dbReference>
<dbReference type="InterPro" id="IPR025533">
    <property type="entry name" value="DUF4419"/>
</dbReference>
<reference evidence="1 2" key="1">
    <citation type="submission" date="2024-08" db="EMBL/GenBank/DDBJ databases">
        <authorList>
            <person name="Cucini C."/>
            <person name="Frati F."/>
        </authorList>
    </citation>
    <scope>NUCLEOTIDE SEQUENCE [LARGE SCALE GENOMIC DNA]</scope>
</reference>
<dbReference type="PANTHER" id="PTHR31252:SF11">
    <property type="entry name" value="DUF4419 DOMAIN-CONTAINING PROTEIN"/>
    <property type="match status" value="1"/>
</dbReference>
<comment type="caution">
    <text evidence="1">The sequence shown here is derived from an EMBL/GenBank/DDBJ whole genome shotgun (WGS) entry which is preliminary data.</text>
</comment>
<dbReference type="Proteomes" id="UP001642540">
    <property type="component" value="Unassembled WGS sequence"/>
</dbReference>
<accession>A0ABP1PW68</accession>
<gene>
    <name evidence="1" type="ORF">ODALV1_LOCUS3137</name>
</gene>
<sequence length="384" mass="43918">MQLKGMKRNVFIFRVVAVAVLWLVIAVIGVSEACDYTIPRRIRTNQSCDQVPVVDLIEIREGLGIRQGINVVNESSTIVKTFPGIRIIQRTQFSNQSRTLTFNYLGFVPNVVEAYNNHLNLVVTPDDIWAAIMAQFSFYINKNAEKYRSKFVNFEGQREVVIETVKTLENVSYSSLVNAITDEINKNVVDPNVRKWILPNFSTTAEYHQVGATFMTSMKKFFKYKFKISCGIPFIFIKGEVEDWKNILWRLEKLKEYDLHPWYDLLHPIMKKFVAAKKGKNHPKFWRAIFDRHAGAGVSYISGWITAFCAFDSEGNWHHGFLEGRGETPLQKWLRSNQTGAVPIGNEDGQKWLSNPAKWPQIDMIDLPGSVVEVNLKTGDNGMG</sequence>
<evidence type="ECO:0000313" key="1">
    <source>
        <dbReference type="EMBL" id="CAL8075326.1"/>
    </source>
</evidence>
<proteinExistence type="predicted"/>
<organism evidence="1 2">
    <name type="scientific">Orchesella dallaii</name>
    <dbReference type="NCBI Taxonomy" id="48710"/>
    <lineage>
        <taxon>Eukaryota</taxon>
        <taxon>Metazoa</taxon>
        <taxon>Ecdysozoa</taxon>
        <taxon>Arthropoda</taxon>
        <taxon>Hexapoda</taxon>
        <taxon>Collembola</taxon>
        <taxon>Entomobryomorpha</taxon>
        <taxon>Entomobryoidea</taxon>
        <taxon>Orchesellidae</taxon>
        <taxon>Orchesellinae</taxon>
        <taxon>Orchesella</taxon>
    </lineage>
</organism>